<protein>
    <submittedName>
        <fullName evidence="4">Tetratricopeptide repeat protein</fullName>
    </submittedName>
</protein>
<accession>A0A951Q6A8</accession>
<feature type="repeat" description="TPR" evidence="3">
    <location>
        <begin position="360"/>
        <end position="393"/>
    </location>
</feature>
<evidence type="ECO:0000256" key="1">
    <source>
        <dbReference type="ARBA" id="ARBA00022737"/>
    </source>
</evidence>
<name>A0A951Q6A8_9CYAN</name>
<evidence type="ECO:0000313" key="4">
    <source>
        <dbReference type="EMBL" id="MBW4657417.1"/>
    </source>
</evidence>
<dbReference type="Gene3D" id="1.25.40.10">
    <property type="entry name" value="Tetratricopeptide repeat domain"/>
    <property type="match status" value="2"/>
</dbReference>
<dbReference type="Pfam" id="PF13424">
    <property type="entry name" value="TPR_12"/>
    <property type="match status" value="4"/>
</dbReference>
<keyword evidence="2 3" id="KW-0802">TPR repeat</keyword>
<comment type="caution">
    <text evidence="4">The sequence shown here is derived from an EMBL/GenBank/DDBJ whole genome shotgun (WGS) entry which is preliminary data.</text>
</comment>
<evidence type="ECO:0000256" key="3">
    <source>
        <dbReference type="PROSITE-ProRule" id="PRU00339"/>
    </source>
</evidence>
<dbReference type="PANTHER" id="PTHR45641:SF19">
    <property type="entry name" value="NEPHROCYSTIN-3"/>
    <property type="match status" value="1"/>
</dbReference>
<proteinExistence type="predicted"/>
<organism evidence="4 5">
    <name type="scientific">Drouetiella hepatica Uher 2000/2452</name>
    <dbReference type="NCBI Taxonomy" id="904376"/>
    <lineage>
        <taxon>Bacteria</taxon>
        <taxon>Bacillati</taxon>
        <taxon>Cyanobacteriota</taxon>
        <taxon>Cyanophyceae</taxon>
        <taxon>Oculatellales</taxon>
        <taxon>Oculatellaceae</taxon>
        <taxon>Drouetiella</taxon>
    </lineage>
</organism>
<dbReference type="SUPFAM" id="SSF48452">
    <property type="entry name" value="TPR-like"/>
    <property type="match status" value="3"/>
</dbReference>
<keyword evidence="1" id="KW-0677">Repeat</keyword>
<reference evidence="4" key="1">
    <citation type="submission" date="2021-05" db="EMBL/GenBank/DDBJ databases">
        <authorList>
            <person name="Pietrasiak N."/>
            <person name="Ward R."/>
            <person name="Stajich J.E."/>
            <person name="Kurbessoian T."/>
        </authorList>
    </citation>
    <scope>NUCLEOTIDE SEQUENCE</scope>
    <source>
        <strain evidence="4">UHER 2000/2452</strain>
    </source>
</reference>
<feature type="repeat" description="TPR" evidence="3">
    <location>
        <begin position="480"/>
        <end position="513"/>
    </location>
</feature>
<feature type="repeat" description="TPR" evidence="3">
    <location>
        <begin position="520"/>
        <end position="553"/>
    </location>
</feature>
<dbReference type="InterPro" id="IPR011990">
    <property type="entry name" value="TPR-like_helical_dom_sf"/>
</dbReference>
<dbReference type="PROSITE" id="PS50005">
    <property type="entry name" value="TPR"/>
    <property type="match status" value="5"/>
</dbReference>
<reference evidence="4" key="2">
    <citation type="journal article" date="2022" name="Microbiol. Resour. Announc.">
        <title>Metagenome Sequencing to Explore Phylogenomics of Terrestrial Cyanobacteria.</title>
        <authorList>
            <person name="Ward R.D."/>
            <person name="Stajich J.E."/>
            <person name="Johansen J.R."/>
            <person name="Huntemann M."/>
            <person name="Clum A."/>
            <person name="Foster B."/>
            <person name="Foster B."/>
            <person name="Roux S."/>
            <person name="Palaniappan K."/>
            <person name="Varghese N."/>
            <person name="Mukherjee S."/>
            <person name="Reddy T.B.K."/>
            <person name="Daum C."/>
            <person name="Copeland A."/>
            <person name="Chen I.A."/>
            <person name="Ivanova N.N."/>
            <person name="Kyrpides N.C."/>
            <person name="Shapiro N."/>
            <person name="Eloe-Fadrosh E.A."/>
            <person name="Pietrasiak N."/>
        </authorList>
    </citation>
    <scope>NUCLEOTIDE SEQUENCE</scope>
    <source>
        <strain evidence="4">UHER 2000/2452</strain>
    </source>
</reference>
<dbReference type="Proteomes" id="UP000757435">
    <property type="component" value="Unassembled WGS sequence"/>
</dbReference>
<feature type="repeat" description="TPR" evidence="3">
    <location>
        <begin position="440"/>
        <end position="473"/>
    </location>
</feature>
<evidence type="ECO:0000313" key="5">
    <source>
        <dbReference type="Proteomes" id="UP000757435"/>
    </source>
</evidence>
<feature type="repeat" description="TPR" evidence="3">
    <location>
        <begin position="400"/>
        <end position="433"/>
    </location>
</feature>
<dbReference type="PANTHER" id="PTHR45641">
    <property type="entry name" value="TETRATRICOPEPTIDE REPEAT PROTEIN (AFU_ORTHOLOGUE AFUA_6G03870)"/>
    <property type="match status" value="1"/>
</dbReference>
<dbReference type="EMBL" id="JAHHHD010000001">
    <property type="protein sequence ID" value="MBW4657417.1"/>
    <property type="molecule type" value="Genomic_DNA"/>
</dbReference>
<dbReference type="SMART" id="SM00028">
    <property type="entry name" value="TPR"/>
    <property type="match status" value="9"/>
</dbReference>
<evidence type="ECO:0000256" key="2">
    <source>
        <dbReference type="ARBA" id="ARBA00022803"/>
    </source>
</evidence>
<dbReference type="AlphaFoldDB" id="A0A951Q6A8"/>
<gene>
    <name evidence="4" type="ORF">KME15_01990</name>
</gene>
<dbReference type="InterPro" id="IPR019734">
    <property type="entry name" value="TPR_rpt"/>
</dbReference>
<sequence>MVRQPLDGLQGADLQKKCDRLSALQPPPRQSDTAAAEIEVILNWQAQAKLLADGNPRLLETLNDRVQPQPQTDRAATLKQLAANPTELRQQVIEARLLQQIPDELRTVLSRGLVFDLPVPPAAFASVTAGGEWIDRAIALGLLEVSPDQTLRVPRILPLSLPQEAEPLYELAAQTLYECWRQCANATEAQDLEVHRLAMLARNGEIAAELGATLGHRWHSQSRFREAVALGEKTVALTADYRIHHSLARSQATLGAVASALENYQKALATCSEADQKEKFAILHNSAGIYAQQGQVKEAIALYQQSLALKESIGDVQGKAASLHQIAIVYAQQGQVNEAIGLHQESLALYESIGNVKGKAASLHCMAIIYTQQGQVKEAIALYQQSLALYESIGNVQGKAASLHQIADIYAQQGQVEEATELYQQSLALDESIGDVKGKAASLHQMAGIYAQQGQVEEAIELYQQSLALDESIGNVQGKAASLHCMAGIYAQQGQVEEAIALYQQSLALEESIGNVQGKAASLHCMAGIYAQQGQVKEAIELFKESLEIEEKIGHVHGKAMTLWWLGHLANQQSNPSLALPYLQEAFEILQHLRSPNAAQVEALLQAVQQQLQ</sequence>